<feature type="region of interest" description="Disordered" evidence="1">
    <location>
        <begin position="134"/>
        <end position="157"/>
    </location>
</feature>
<dbReference type="AlphaFoldDB" id="A0A1A9ZRN8"/>
<evidence type="ECO:0000256" key="1">
    <source>
        <dbReference type="SAM" id="MobiDB-lite"/>
    </source>
</evidence>
<feature type="compositionally biased region" description="Polar residues" evidence="1">
    <location>
        <begin position="134"/>
        <end position="145"/>
    </location>
</feature>
<dbReference type="EnsemblMetazoa" id="GPAI022927-RA">
    <property type="protein sequence ID" value="GPAI022927-PA"/>
    <property type="gene ID" value="GPAI022927"/>
</dbReference>
<organism evidence="2 3">
    <name type="scientific">Glossina pallidipes</name>
    <name type="common">Tsetse fly</name>
    <dbReference type="NCBI Taxonomy" id="7398"/>
    <lineage>
        <taxon>Eukaryota</taxon>
        <taxon>Metazoa</taxon>
        <taxon>Ecdysozoa</taxon>
        <taxon>Arthropoda</taxon>
        <taxon>Hexapoda</taxon>
        <taxon>Insecta</taxon>
        <taxon>Pterygota</taxon>
        <taxon>Neoptera</taxon>
        <taxon>Endopterygota</taxon>
        <taxon>Diptera</taxon>
        <taxon>Brachycera</taxon>
        <taxon>Muscomorpha</taxon>
        <taxon>Hippoboscoidea</taxon>
        <taxon>Glossinidae</taxon>
        <taxon>Glossina</taxon>
    </lineage>
</organism>
<reference evidence="3" key="1">
    <citation type="submission" date="2014-03" db="EMBL/GenBank/DDBJ databases">
        <authorList>
            <person name="Aksoy S."/>
            <person name="Warren W."/>
            <person name="Wilson R.K."/>
        </authorList>
    </citation>
    <scope>NUCLEOTIDE SEQUENCE [LARGE SCALE GENOMIC DNA]</scope>
    <source>
        <strain evidence="3">IAEA</strain>
    </source>
</reference>
<evidence type="ECO:0000313" key="2">
    <source>
        <dbReference type="EnsemblMetazoa" id="GPAI022927-PA"/>
    </source>
</evidence>
<feature type="compositionally biased region" description="Basic and acidic residues" evidence="1">
    <location>
        <begin position="147"/>
        <end position="157"/>
    </location>
</feature>
<name>A0A1A9ZRN8_GLOPL</name>
<sequence>MSSVDALEKHKQECKKMHLERSATQLKNHKTAKKHNKQLNPFAEGNTQFITWSSTPPQQHARNPQHEYHSGHIRSRSDQIYLTPRLAMAAICTTETIEKAQSTRSFDTKGIKQRHTVGNTINPFRILNDQMQDSVKSNTGNSNSRAVRLEFDQPRHL</sequence>
<reference evidence="2" key="2">
    <citation type="submission" date="2020-05" db="UniProtKB">
        <authorList>
            <consortium name="EnsemblMetazoa"/>
        </authorList>
    </citation>
    <scope>IDENTIFICATION</scope>
    <source>
        <strain evidence="2">IAEA</strain>
    </source>
</reference>
<accession>A0A1A9ZRN8</accession>
<keyword evidence="3" id="KW-1185">Reference proteome</keyword>
<proteinExistence type="predicted"/>
<dbReference type="VEuPathDB" id="VectorBase:GPAI022927"/>
<evidence type="ECO:0000313" key="3">
    <source>
        <dbReference type="Proteomes" id="UP000092445"/>
    </source>
</evidence>
<protein>
    <submittedName>
        <fullName evidence="2">Uncharacterized protein</fullName>
    </submittedName>
</protein>
<dbReference type="Proteomes" id="UP000092445">
    <property type="component" value="Unassembled WGS sequence"/>
</dbReference>